<reference evidence="1 2" key="1">
    <citation type="submission" date="2018-08" db="EMBL/GenBank/DDBJ databases">
        <title>A genome reference for cultivated species of the human gut microbiota.</title>
        <authorList>
            <person name="Zou Y."/>
            <person name="Xue W."/>
            <person name="Luo G."/>
        </authorList>
    </citation>
    <scope>NUCLEOTIDE SEQUENCE [LARGE SCALE GENOMIC DNA]</scope>
    <source>
        <strain evidence="1 2">AM34-3LB</strain>
    </source>
</reference>
<dbReference type="EMBL" id="QSID01000003">
    <property type="protein sequence ID" value="RHC66983.1"/>
    <property type="molecule type" value="Genomic_DNA"/>
</dbReference>
<comment type="caution">
    <text evidence="1">The sequence shown here is derived from an EMBL/GenBank/DDBJ whole genome shotgun (WGS) entry which is preliminary data.</text>
</comment>
<gene>
    <name evidence="1" type="ORF">DW833_03855</name>
</gene>
<dbReference type="Proteomes" id="UP000284621">
    <property type="component" value="Unassembled WGS sequence"/>
</dbReference>
<organism evidence="1 2">
    <name type="scientific">Anaerobutyricum hallii</name>
    <dbReference type="NCBI Taxonomy" id="39488"/>
    <lineage>
        <taxon>Bacteria</taxon>
        <taxon>Bacillati</taxon>
        <taxon>Bacillota</taxon>
        <taxon>Clostridia</taxon>
        <taxon>Lachnospirales</taxon>
        <taxon>Lachnospiraceae</taxon>
        <taxon>Anaerobutyricum</taxon>
    </lineage>
</organism>
<dbReference type="RefSeq" id="WP_118380638.1">
    <property type="nucleotide sequence ID" value="NZ_CABJFJ010000003.1"/>
</dbReference>
<protein>
    <submittedName>
        <fullName evidence="1">Uncharacterized protein</fullName>
    </submittedName>
</protein>
<evidence type="ECO:0000313" key="1">
    <source>
        <dbReference type="EMBL" id="RHC66983.1"/>
    </source>
</evidence>
<keyword evidence="2" id="KW-1185">Reference proteome</keyword>
<evidence type="ECO:0000313" key="2">
    <source>
        <dbReference type="Proteomes" id="UP000284621"/>
    </source>
</evidence>
<sequence>MFLRKIYTELVLIRKELQALRLEPKVESNQGVQVFETKYIGEDDSKVVVSFTLSGCTWLKLSKSFAWRKVRSYISQQE</sequence>
<accession>A0A414B866</accession>
<name>A0A414B866_9FIRM</name>
<dbReference type="AlphaFoldDB" id="A0A414B866"/>
<proteinExistence type="predicted"/>